<dbReference type="OMA" id="GDHVMAW"/>
<evidence type="ECO:0000256" key="1">
    <source>
        <dbReference type="ARBA" id="ARBA00006759"/>
    </source>
</evidence>
<dbReference type="GO" id="GO:0046872">
    <property type="term" value="F:metal ion binding"/>
    <property type="evidence" value="ECO:0007669"/>
    <property type="project" value="UniProtKB-KW"/>
</dbReference>
<dbReference type="Gene3D" id="3.60.15.10">
    <property type="entry name" value="Ribonuclease Z/Hydroxyacylglutathione hydrolase-like"/>
    <property type="match status" value="1"/>
</dbReference>
<evidence type="ECO:0000256" key="2">
    <source>
        <dbReference type="ARBA" id="ARBA00022723"/>
    </source>
</evidence>
<dbReference type="CDD" id="cd07722">
    <property type="entry name" value="LACTB2-like_MBL-fold"/>
    <property type="match status" value="1"/>
</dbReference>
<sequence length="289" mass="33315">MNVIPKVSQLSGRVWRILGCNPGHMTLQGTNLYLVGTGPSRILVDAGQDGFPEYIETLSSFLKEHKISLERIIVTHWHKDHVGALDDLKNAIFSKYQKPPPIHKFKRMEKPEHDVLPDGYTRVNLKDNEQFKTDGATLEVMFTPGHTSDHASLYLHEEKAVFSGDNILGEGTSTFEDLYDYMKSLERILEADPKIIYPGHGPVVEQPKDVIKFYLKHRREREQQILDTMKAHQKPITSMEIVSVVYTETPKQLWRAAELNVIHHLDKLIKEKRVRQNVDKYFLHDEGKL</sequence>
<dbReference type="InterPro" id="IPR050662">
    <property type="entry name" value="Sec-metab_biosynth-thioest"/>
</dbReference>
<dbReference type="Pfam" id="PF17778">
    <property type="entry name" value="WHD_BLACT"/>
    <property type="match status" value="1"/>
</dbReference>
<dbReference type="InterPro" id="IPR036388">
    <property type="entry name" value="WH-like_DNA-bd_sf"/>
</dbReference>
<feature type="domain" description="Metallo-beta-lactamase" evidence="6">
    <location>
        <begin position="29"/>
        <end position="200"/>
    </location>
</feature>
<keyword evidence="2" id="KW-0479">Metal-binding</keyword>
<evidence type="ECO:0000313" key="8">
    <source>
        <dbReference type="Proteomes" id="UP000094527"/>
    </source>
</evidence>
<dbReference type="GO" id="GO:0004521">
    <property type="term" value="F:RNA endonuclease activity"/>
    <property type="evidence" value="ECO:0007669"/>
    <property type="project" value="TreeGrafter"/>
</dbReference>
<dbReference type="InterPro" id="IPR041516">
    <property type="entry name" value="LACTB2_WH"/>
</dbReference>
<keyword evidence="4" id="KW-0862">Zinc</keyword>
<dbReference type="FunFam" id="3.60.15.10:FF:000017">
    <property type="entry name" value="Lactamase beta 2"/>
    <property type="match status" value="1"/>
</dbReference>
<evidence type="ECO:0000256" key="3">
    <source>
        <dbReference type="ARBA" id="ARBA00022801"/>
    </source>
</evidence>
<dbReference type="AlphaFoldDB" id="A0A1D2NEN6"/>
<evidence type="ECO:0000256" key="5">
    <source>
        <dbReference type="ARBA" id="ARBA00069358"/>
    </source>
</evidence>
<dbReference type="EMBL" id="LJIJ01000065">
    <property type="protein sequence ID" value="ODN03730.1"/>
    <property type="molecule type" value="Genomic_DNA"/>
</dbReference>
<dbReference type="InterPro" id="IPR001279">
    <property type="entry name" value="Metallo-B-lactamas"/>
</dbReference>
<dbReference type="OrthoDB" id="17458at2759"/>
<keyword evidence="8" id="KW-1185">Reference proteome</keyword>
<accession>A0A1D2NEN6</accession>
<evidence type="ECO:0000259" key="6">
    <source>
        <dbReference type="SMART" id="SM00849"/>
    </source>
</evidence>
<feature type="non-terminal residue" evidence="7">
    <location>
        <position position="289"/>
    </location>
</feature>
<dbReference type="SMART" id="SM00849">
    <property type="entry name" value="Lactamase_B"/>
    <property type="match status" value="1"/>
</dbReference>
<organism evidence="7 8">
    <name type="scientific">Orchesella cincta</name>
    <name type="common">Springtail</name>
    <name type="synonym">Podura cincta</name>
    <dbReference type="NCBI Taxonomy" id="48709"/>
    <lineage>
        <taxon>Eukaryota</taxon>
        <taxon>Metazoa</taxon>
        <taxon>Ecdysozoa</taxon>
        <taxon>Arthropoda</taxon>
        <taxon>Hexapoda</taxon>
        <taxon>Collembola</taxon>
        <taxon>Entomobryomorpha</taxon>
        <taxon>Entomobryoidea</taxon>
        <taxon>Orchesellidae</taxon>
        <taxon>Orchesellinae</taxon>
        <taxon>Orchesella</taxon>
    </lineage>
</organism>
<dbReference type="GO" id="GO:0031123">
    <property type="term" value="P:RNA 3'-end processing"/>
    <property type="evidence" value="ECO:0007669"/>
    <property type="project" value="UniProtKB-ARBA"/>
</dbReference>
<dbReference type="Pfam" id="PF00753">
    <property type="entry name" value="Lactamase_B"/>
    <property type="match status" value="1"/>
</dbReference>
<dbReference type="GO" id="GO:0005759">
    <property type="term" value="C:mitochondrial matrix"/>
    <property type="evidence" value="ECO:0007669"/>
    <property type="project" value="TreeGrafter"/>
</dbReference>
<comment type="similarity">
    <text evidence="1">Belongs to the metallo-beta-lactamase superfamily. Glyoxalase II family.</text>
</comment>
<dbReference type="Proteomes" id="UP000094527">
    <property type="component" value="Unassembled WGS sequence"/>
</dbReference>
<dbReference type="SUPFAM" id="SSF56281">
    <property type="entry name" value="Metallo-hydrolase/oxidoreductase"/>
    <property type="match status" value="1"/>
</dbReference>
<dbReference type="PANTHER" id="PTHR23131:SF0">
    <property type="entry name" value="ENDORIBONUCLEASE LACTB2"/>
    <property type="match status" value="1"/>
</dbReference>
<dbReference type="GO" id="GO:0003727">
    <property type="term" value="F:single-stranded RNA binding"/>
    <property type="evidence" value="ECO:0007669"/>
    <property type="project" value="TreeGrafter"/>
</dbReference>
<proteinExistence type="inferred from homology"/>
<dbReference type="InterPro" id="IPR047921">
    <property type="entry name" value="LACTB2-like_MBL-fold"/>
</dbReference>
<name>A0A1D2NEN6_ORCCI</name>
<dbReference type="Gene3D" id="1.10.10.10">
    <property type="entry name" value="Winged helix-like DNA-binding domain superfamily/Winged helix DNA-binding domain"/>
    <property type="match status" value="1"/>
</dbReference>
<dbReference type="PANTHER" id="PTHR23131">
    <property type="entry name" value="ENDORIBONUCLEASE LACTB2"/>
    <property type="match status" value="1"/>
</dbReference>
<evidence type="ECO:0000256" key="4">
    <source>
        <dbReference type="ARBA" id="ARBA00022833"/>
    </source>
</evidence>
<keyword evidence="3" id="KW-0378">Hydrolase</keyword>
<protein>
    <recommendedName>
        <fullName evidence="5">Beta-lactamase-like protein 2 homolog</fullName>
    </recommendedName>
</protein>
<comment type="caution">
    <text evidence="7">The sequence shown here is derived from an EMBL/GenBank/DDBJ whole genome shotgun (WGS) entry which is preliminary data.</text>
</comment>
<dbReference type="GO" id="GO:0016787">
    <property type="term" value="F:hydrolase activity"/>
    <property type="evidence" value="ECO:0007669"/>
    <property type="project" value="UniProtKB-KW"/>
</dbReference>
<dbReference type="STRING" id="48709.A0A1D2NEN6"/>
<gene>
    <name evidence="7" type="ORF">Ocin01_02939</name>
</gene>
<evidence type="ECO:0000313" key="7">
    <source>
        <dbReference type="EMBL" id="ODN03730.1"/>
    </source>
</evidence>
<dbReference type="InterPro" id="IPR036866">
    <property type="entry name" value="RibonucZ/Hydroxyglut_hydro"/>
</dbReference>
<reference evidence="7 8" key="1">
    <citation type="journal article" date="2016" name="Genome Biol. Evol.">
        <title>Gene Family Evolution Reflects Adaptation to Soil Environmental Stressors in the Genome of the Collembolan Orchesella cincta.</title>
        <authorList>
            <person name="Faddeeva-Vakhrusheva A."/>
            <person name="Derks M.F."/>
            <person name="Anvar S.Y."/>
            <person name="Agamennone V."/>
            <person name="Suring W."/>
            <person name="Smit S."/>
            <person name="van Straalen N.M."/>
            <person name="Roelofs D."/>
        </authorList>
    </citation>
    <scope>NUCLEOTIDE SEQUENCE [LARGE SCALE GENOMIC DNA]</scope>
    <source>
        <tissue evidence="7">Mixed pool</tissue>
    </source>
</reference>